<evidence type="ECO:0000259" key="5">
    <source>
        <dbReference type="Pfam" id="PF25976"/>
    </source>
</evidence>
<keyword evidence="7" id="KW-1185">Reference proteome</keyword>
<evidence type="ECO:0000259" key="3">
    <source>
        <dbReference type="Pfam" id="PF10646"/>
    </source>
</evidence>
<feature type="domain" description="GerMN" evidence="3">
    <location>
        <begin position="189"/>
        <end position="294"/>
    </location>
</feature>
<comment type="caution">
    <text evidence="6">The sequence shown here is derived from an EMBL/GenBank/DDBJ whole genome shotgun (WGS) entry which is preliminary data.</text>
</comment>
<evidence type="ECO:0000313" key="7">
    <source>
        <dbReference type="Proteomes" id="UP001597055"/>
    </source>
</evidence>
<organism evidence="6 7">
    <name type="scientific">Microbacterium insulae</name>
    <dbReference type="NCBI Taxonomy" id="483014"/>
    <lineage>
        <taxon>Bacteria</taxon>
        <taxon>Bacillati</taxon>
        <taxon>Actinomycetota</taxon>
        <taxon>Actinomycetes</taxon>
        <taxon>Micrococcales</taxon>
        <taxon>Microbacteriaceae</taxon>
        <taxon>Microbacterium</taxon>
    </lineage>
</organism>
<reference evidence="7" key="1">
    <citation type="journal article" date="2019" name="Int. J. Syst. Evol. Microbiol.">
        <title>The Global Catalogue of Microorganisms (GCM) 10K type strain sequencing project: providing services to taxonomists for standard genome sequencing and annotation.</title>
        <authorList>
            <consortium name="The Broad Institute Genomics Platform"/>
            <consortium name="The Broad Institute Genome Sequencing Center for Infectious Disease"/>
            <person name="Wu L."/>
            <person name="Ma J."/>
        </authorList>
    </citation>
    <scope>NUCLEOTIDE SEQUENCE [LARGE SCALE GENOMIC DNA]</scope>
    <source>
        <strain evidence="7">CCUG 54523</strain>
    </source>
</reference>
<dbReference type="Pfam" id="PF10647">
    <property type="entry name" value="Gmad1"/>
    <property type="match status" value="1"/>
</dbReference>
<dbReference type="RefSeq" id="WP_204979956.1">
    <property type="nucleotide sequence ID" value="NZ_JBHTII010000001.1"/>
</dbReference>
<dbReference type="InterPro" id="IPR019606">
    <property type="entry name" value="GerMN"/>
</dbReference>
<proteinExistence type="predicted"/>
<dbReference type="InterPro" id="IPR059026">
    <property type="entry name" value="LpqB_N"/>
</dbReference>
<dbReference type="EMBL" id="JBHTII010000001">
    <property type="protein sequence ID" value="MFD0789047.1"/>
    <property type="molecule type" value="Genomic_DNA"/>
</dbReference>
<dbReference type="Proteomes" id="UP001597055">
    <property type="component" value="Unassembled WGS sequence"/>
</dbReference>
<feature type="signal peptide" evidence="2">
    <location>
        <begin position="1"/>
        <end position="23"/>
    </location>
</feature>
<name>A0ABW3ADM9_9MICO</name>
<accession>A0ABW3ADM9</accession>
<dbReference type="Pfam" id="PF10646">
    <property type="entry name" value="Germane"/>
    <property type="match status" value="1"/>
</dbReference>
<evidence type="ECO:0000313" key="6">
    <source>
        <dbReference type="EMBL" id="MFD0789047.1"/>
    </source>
</evidence>
<keyword evidence="2" id="KW-0732">Signal</keyword>
<protein>
    <submittedName>
        <fullName evidence="6">LpqB family beta-propeller domain-containing protein</fullName>
    </submittedName>
</protein>
<feature type="region of interest" description="Disordered" evidence="1">
    <location>
        <begin position="36"/>
        <end position="62"/>
    </location>
</feature>
<feature type="domain" description="Lipoprotein LpqB C-terminal" evidence="4">
    <location>
        <begin position="325"/>
        <end position="554"/>
    </location>
</feature>
<feature type="chain" id="PRO_5046754105" evidence="2">
    <location>
        <begin position="24"/>
        <end position="566"/>
    </location>
</feature>
<sequence length="566" mass="59117">MTARRGILVLVVTALALGLASCAGLPTTGKVNYGLSTADTPDSDDTSFLLPDSPQPGASPEQIVDGFLRAGSGPGVGARWDRAREFLTPDFAEAWDPSAGVIVDIFEDRSPVDSGDAPDDGEGTVSMSITAVATVDDKGVYQQAELGERELPFELVQIDGEWRISFALDGVVLDRGEFPRVFRSYSVMYFDPTWEFLVPDARWYPTTSAPREVALAFNDAPTAWLAESVQSAFPEGVSVVAAVPQPGNRYEVDLSVSALSADPESIDRMYTQLQTSLATAGVTGVDLTVQSAPIDAELVATRSTRVAGAPLVLTEEGFGFLAGAGEIEPIPGLSDIIEEFAPVAAQVGAQRESAAVRQSDGAVSVVRADQTYDVLDTRTGLVDPSIDPFDMVWTVPRGQPGGVQAYLPDLTPVVVADAWPGATAIQAMSVSRDGARIAALVTVGGRSELWVAGIVRGADQLPERLSEPVELAVLSGPGVGLAWLDDLSIGVLSADEEASLVLEQVVGGTSTTSTAAAGIESIAGGTSLSSVRLLSEDGTLSVKRGTSWQPTATGVLVLATQQGIPE</sequence>
<evidence type="ECO:0000256" key="1">
    <source>
        <dbReference type="SAM" id="MobiDB-lite"/>
    </source>
</evidence>
<gene>
    <name evidence="6" type="ORF">ACFQ0P_01450</name>
</gene>
<evidence type="ECO:0000259" key="4">
    <source>
        <dbReference type="Pfam" id="PF10647"/>
    </source>
</evidence>
<evidence type="ECO:0000256" key="2">
    <source>
        <dbReference type="SAM" id="SignalP"/>
    </source>
</evidence>
<dbReference type="Pfam" id="PF25976">
    <property type="entry name" value="LpqB_N"/>
    <property type="match status" value="1"/>
</dbReference>
<dbReference type="PROSITE" id="PS51257">
    <property type="entry name" value="PROKAR_LIPOPROTEIN"/>
    <property type="match status" value="1"/>
</dbReference>
<dbReference type="InterPro" id="IPR018910">
    <property type="entry name" value="LpqB_C"/>
</dbReference>
<feature type="domain" description="Lipoprotein LpqB N-terminal" evidence="5">
    <location>
        <begin position="54"/>
        <end position="178"/>
    </location>
</feature>